<comment type="similarity">
    <text evidence="1">Belongs to the bacterial reverse transcriptase family.</text>
</comment>
<dbReference type="PANTHER" id="PTHR34047">
    <property type="entry name" value="NUCLEAR INTRON MATURASE 1, MITOCHONDRIAL-RELATED"/>
    <property type="match status" value="1"/>
</dbReference>
<evidence type="ECO:0000313" key="3">
    <source>
        <dbReference type="EMBL" id="ERT10067.1"/>
    </source>
</evidence>
<keyword evidence="4" id="KW-1185">Reference proteome</keyword>
<organism evidence="3 4">
    <name type="scientific">Photorhabdus temperata J3</name>
    <dbReference type="NCBI Taxonomy" id="1389415"/>
    <lineage>
        <taxon>Bacteria</taxon>
        <taxon>Pseudomonadati</taxon>
        <taxon>Pseudomonadota</taxon>
        <taxon>Gammaproteobacteria</taxon>
        <taxon>Enterobacterales</taxon>
        <taxon>Morganellaceae</taxon>
        <taxon>Photorhabdus</taxon>
    </lineage>
</organism>
<proteinExistence type="inferred from homology"/>
<dbReference type="PATRIC" id="fig|1389415.4.peg.5293"/>
<reference evidence="3 4" key="1">
    <citation type="submission" date="2013-10" db="EMBL/GenBank/DDBJ databases">
        <title>Whole Genome Shotgun Sequence of Photorhabdus temperata J3.</title>
        <authorList>
            <person name="Park G.-S."/>
            <person name="Hong S.-J."/>
            <person name="Shin J.-H."/>
        </authorList>
    </citation>
    <scope>NUCLEOTIDE SEQUENCE [LARGE SCALE GENOMIC DNA]</scope>
    <source>
        <strain evidence="3 4">J3</strain>
    </source>
</reference>
<evidence type="ECO:0000259" key="2">
    <source>
        <dbReference type="PROSITE" id="PS50878"/>
    </source>
</evidence>
<comment type="caution">
    <text evidence="3">The sequence shown here is derived from an EMBL/GenBank/DDBJ whole genome shotgun (WGS) entry which is preliminary data.</text>
</comment>
<dbReference type="PROSITE" id="PS50878">
    <property type="entry name" value="RT_POL"/>
    <property type="match status" value="1"/>
</dbReference>
<dbReference type="InterPro" id="IPR043502">
    <property type="entry name" value="DNA/RNA_pol_sf"/>
</dbReference>
<gene>
    <name evidence="3" type="ORF">O185_27715</name>
</gene>
<feature type="domain" description="Reverse transcriptase" evidence="2">
    <location>
        <begin position="136"/>
        <end position="385"/>
    </location>
</feature>
<name>U7QS14_PHOTE</name>
<dbReference type="InterPro" id="IPR051083">
    <property type="entry name" value="GrpII_Intron_Splice-Mob/Def"/>
</dbReference>
<dbReference type="InterPro" id="IPR000477">
    <property type="entry name" value="RT_dom"/>
</dbReference>
<dbReference type="CDD" id="cd01651">
    <property type="entry name" value="RT_G2_intron"/>
    <property type="match status" value="1"/>
</dbReference>
<dbReference type="PANTHER" id="PTHR34047:SF8">
    <property type="entry name" value="PROTEIN YKFC"/>
    <property type="match status" value="1"/>
</dbReference>
<dbReference type="Pfam" id="PF00078">
    <property type="entry name" value="RVT_1"/>
    <property type="match status" value="1"/>
</dbReference>
<evidence type="ECO:0000256" key="1">
    <source>
        <dbReference type="ARBA" id="ARBA00034120"/>
    </source>
</evidence>
<protein>
    <recommendedName>
        <fullName evidence="2">Reverse transcriptase domain-containing protein</fullName>
    </recommendedName>
</protein>
<accession>U7QS14</accession>
<dbReference type="EMBL" id="AXDT01000665">
    <property type="protein sequence ID" value="ERT10067.1"/>
    <property type="molecule type" value="Genomic_DNA"/>
</dbReference>
<dbReference type="Proteomes" id="UP000017133">
    <property type="component" value="Unassembled WGS sequence"/>
</dbReference>
<dbReference type="SUPFAM" id="SSF56672">
    <property type="entry name" value="DNA/RNA polymerases"/>
    <property type="match status" value="1"/>
</dbReference>
<evidence type="ECO:0000313" key="4">
    <source>
        <dbReference type="Proteomes" id="UP000017133"/>
    </source>
</evidence>
<sequence>MTEHRRSGGLPEERGICGTSAKHKATEMAFRKSESAIVVMKRVMTVERRAGRQIERKRATMTVHSNDGLSWLTKLERIGEKSAGNKQLVFNNLGHLLNSDMLKGQFLRLDGSKAVGIDRMTKAAYGEHLDENIHNLILRIRRGTYHPKAARVTEIPKEDGSKRPLAISCTEDKLIQLAVSDILSRIYEPMFMPSSYGFRPGLNCHAALKALQQQTLRNWNGAVVEIDIRKYFNMIPHDELMNLLRKKISDRRFLRLIEVLITAPVIVGKETSSNVCGCPQGSILSPVLANIYLHHVIDEWFDEISRSHIHGRAEMVRYADDMVFTFQYPSEAKRFYKVLPKRLNKYGLELHEDKSQLIPAGHIAAMRANQSGKRLPTFNFLGFTCYWGKTRKGFWRLKFTSRKDRFAAKLKGLRDFLWKNLSTDKRQILNTVIRVIRGWINYHGISDNLETSWAVYLPKYANNL</sequence>
<dbReference type="AlphaFoldDB" id="U7QS14"/>